<dbReference type="Proteomes" id="UP001301350">
    <property type="component" value="Unassembled WGS sequence"/>
</dbReference>
<reference evidence="11 12" key="1">
    <citation type="submission" date="2022-07" db="EMBL/GenBank/DDBJ databases">
        <title>Genome-wide signatures of adaptation to extreme environments.</title>
        <authorList>
            <person name="Cho C.H."/>
            <person name="Yoon H.S."/>
        </authorList>
    </citation>
    <scope>NUCLEOTIDE SEQUENCE [LARGE SCALE GENOMIC DNA]</scope>
    <source>
        <strain evidence="11 12">DBV 063 E5</strain>
    </source>
</reference>
<dbReference type="PROSITE" id="PS00893">
    <property type="entry name" value="NUDIX_BOX"/>
    <property type="match status" value="1"/>
</dbReference>
<dbReference type="Pfam" id="PF00293">
    <property type="entry name" value="NUDIX"/>
    <property type="match status" value="1"/>
</dbReference>
<keyword evidence="8" id="KW-0464">Manganese</keyword>
<comment type="cofactor">
    <cofactor evidence="1">
        <name>Mn(2+)</name>
        <dbReference type="ChEBI" id="CHEBI:29035"/>
    </cofactor>
</comment>
<dbReference type="Pfam" id="PF05026">
    <property type="entry name" value="DCP2"/>
    <property type="match status" value="1"/>
</dbReference>
<evidence type="ECO:0000256" key="3">
    <source>
        <dbReference type="ARBA" id="ARBA00005279"/>
    </source>
</evidence>
<accession>A0AAV9IWQ3</accession>
<dbReference type="InterPro" id="IPR044099">
    <property type="entry name" value="Dcp2_NUDIX"/>
</dbReference>
<sequence length="338" mass="38299">MGGEESSTASSSKPSLDDVLDDLTARFILNLPESEFESFERLFFTIEEAHWFYLDFYRDRDKTLPSLGLYEFASRLFRRVPFLHPYVNHLDRLFADFRAYKRAVPTAGVAILNETLDKVLLVCGWRRNSWGFPKGKLAKDEDHATAAVREALEETGFDVSAYIRRDAYADAVMSETACRIFAVPGVPERTAFCPQARKEISSVEWHSVAELARVYKRSAADPETKSEGRRIFGVRPYIRWLLRFIKAQRESKARVTGSVETSSPKLPRPQAEAAARTSTVAEPVLTLPSASNSAHRVDVAVPRRAPVAWVPPDTSDDPLRTFRLDARRFMRHLADMLA</sequence>
<evidence type="ECO:0000313" key="11">
    <source>
        <dbReference type="EMBL" id="KAK4536762.1"/>
    </source>
</evidence>
<evidence type="ECO:0000256" key="5">
    <source>
        <dbReference type="ARBA" id="ARBA00022723"/>
    </source>
</evidence>
<evidence type="ECO:0000313" key="12">
    <source>
        <dbReference type="Proteomes" id="UP001301350"/>
    </source>
</evidence>
<dbReference type="InterPro" id="IPR036189">
    <property type="entry name" value="DCP2_BoxA_sf"/>
</dbReference>
<organism evidence="11 12">
    <name type="scientific">Cyanidium caldarium</name>
    <name type="common">Red alga</name>
    <dbReference type="NCBI Taxonomy" id="2771"/>
    <lineage>
        <taxon>Eukaryota</taxon>
        <taxon>Rhodophyta</taxon>
        <taxon>Bangiophyceae</taxon>
        <taxon>Cyanidiales</taxon>
        <taxon>Cyanidiaceae</taxon>
        <taxon>Cyanidium</taxon>
    </lineage>
</organism>
<dbReference type="PROSITE" id="PS51462">
    <property type="entry name" value="NUDIX"/>
    <property type="match status" value="1"/>
</dbReference>
<dbReference type="GO" id="GO:0140933">
    <property type="term" value="F:5'-(N(7)-methylguanosine 5'-triphospho)-[mRNA] hydrolase activity"/>
    <property type="evidence" value="ECO:0007669"/>
    <property type="project" value="InterPro"/>
</dbReference>
<proteinExistence type="inferred from homology"/>
<evidence type="ECO:0000256" key="7">
    <source>
        <dbReference type="ARBA" id="ARBA00022884"/>
    </source>
</evidence>
<evidence type="ECO:0000256" key="8">
    <source>
        <dbReference type="ARBA" id="ARBA00023211"/>
    </source>
</evidence>
<keyword evidence="4" id="KW-0963">Cytoplasm</keyword>
<evidence type="ECO:0000256" key="4">
    <source>
        <dbReference type="ARBA" id="ARBA00022490"/>
    </source>
</evidence>
<dbReference type="EMBL" id="JANCYW010000009">
    <property type="protein sequence ID" value="KAK4536762.1"/>
    <property type="molecule type" value="Genomic_DNA"/>
</dbReference>
<evidence type="ECO:0000256" key="1">
    <source>
        <dbReference type="ARBA" id="ARBA00001936"/>
    </source>
</evidence>
<feature type="region of interest" description="Disordered" evidence="9">
    <location>
        <begin position="253"/>
        <end position="279"/>
    </location>
</feature>
<gene>
    <name evidence="11" type="ORF">CDCA_CDCA09G2787</name>
</gene>
<evidence type="ECO:0000256" key="2">
    <source>
        <dbReference type="ARBA" id="ARBA00004496"/>
    </source>
</evidence>
<comment type="subcellular location">
    <subcellularLocation>
        <location evidence="2">Cytoplasm</location>
    </subcellularLocation>
</comment>
<comment type="caution">
    <text evidence="11">The sequence shown here is derived from an EMBL/GenBank/DDBJ whole genome shotgun (WGS) entry which is preliminary data.</text>
</comment>
<keyword evidence="6" id="KW-0378">Hydrolase</keyword>
<dbReference type="Gene3D" id="3.90.79.10">
    <property type="entry name" value="Nucleoside Triphosphate Pyrophosphohydrolase"/>
    <property type="match status" value="1"/>
</dbReference>
<dbReference type="GO" id="GO:0000290">
    <property type="term" value="P:deadenylation-dependent decapping of nuclear-transcribed mRNA"/>
    <property type="evidence" value="ECO:0007669"/>
    <property type="project" value="InterPro"/>
</dbReference>
<evidence type="ECO:0000256" key="9">
    <source>
        <dbReference type="SAM" id="MobiDB-lite"/>
    </source>
</evidence>
<dbReference type="InterPro" id="IPR015797">
    <property type="entry name" value="NUDIX_hydrolase-like_dom_sf"/>
</dbReference>
<keyword evidence="5" id="KW-0479">Metal-binding</keyword>
<dbReference type="GO" id="GO:0000184">
    <property type="term" value="P:nuclear-transcribed mRNA catabolic process, nonsense-mediated decay"/>
    <property type="evidence" value="ECO:0007669"/>
    <property type="project" value="InterPro"/>
</dbReference>
<dbReference type="GO" id="GO:0005737">
    <property type="term" value="C:cytoplasm"/>
    <property type="evidence" value="ECO:0007669"/>
    <property type="project" value="UniProtKB-SubCell"/>
</dbReference>
<dbReference type="CDD" id="cd03672">
    <property type="entry name" value="NUDIX_Dcp2p_Nudt20"/>
    <property type="match status" value="1"/>
</dbReference>
<dbReference type="InterPro" id="IPR007722">
    <property type="entry name" value="DCP2_BoxA"/>
</dbReference>
<evidence type="ECO:0000256" key="6">
    <source>
        <dbReference type="ARBA" id="ARBA00022801"/>
    </source>
</evidence>
<name>A0AAV9IWQ3_CYACA</name>
<dbReference type="InterPro" id="IPR000086">
    <property type="entry name" value="NUDIX_hydrolase_dom"/>
</dbReference>
<protein>
    <recommendedName>
        <fullName evidence="10">Nudix hydrolase domain-containing protein</fullName>
    </recommendedName>
</protein>
<keyword evidence="12" id="KW-1185">Reference proteome</keyword>
<dbReference type="GO" id="GO:0030145">
    <property type="term" value="F:manganese ion binding"/>
    <property type="evidence" value="ECO:0007669"/>
    <property type="project" value="InterPro"/>
</dbReference>
<dbReference type="Gene3D" id="1.10.10.1050">
    <property type="entry name" value="Dcp2, box A domain"/>
    <property type="match status" value="1"/>
</dbReference>
<feature type="domain" description="Nudix hydrolase" evidence="10">
    <location>
        <begin position="102"/>
        <end position="229"/>
    </location>
</feature>
<comment type="similarity">
    <text evidence="3">Belongs to the Nudix hydrolase family. DCP2 subfamily.</text>
</comment>
<dbReference type="FunFam" id="3.90.79.10:FF:000003">
    <property type="entry name" value="M7GpppN-mRNA hydrolase isoform 2"/>
    <property type="match status" value="1"/>
</dbReference>
<dbReference type="PANTHER" id="PTHR23114:SF17">
    <property type="entry name" value="M7GPPPN-MRNA HYDROLASE"/>
    <property type="match status" value="1"/>
</dbReference>
<dbReference type="SUPFAM" id="SSF55811">
    <property type="entry name" value="Nudix"/>
    <property type="match status" value="1"/>
</dbReference>
<dbReference type="PANTHER" id="PTHR23114">
    <property type="entry name" value="M7GPPPN-MRNA HYDROLASE"/>
    <property type="match status" value="1"/>
</dbReference>
<dbReference type="InterPro" id="IPR020084">
    <property type="entry name" value="NUDIX_hydrolase_CS"/>
</dbReference>
<dbReference type="AlphaFoldDB" id="A0AAV9IWQ3"/>
<dbReference type="SMART" id="SM01125">
    <property type="entry name" value="DCP2"/>
    <property type="match status" value="1"/>
</dbReference>
<keyword evidence="7" id="KW-0694">RNA-binding</keyword>
<evidence type="ECO:0000259" key="10">
    <source>
        <dbReference type="PROSITE" id="PS51462"/>
    </source>
</evidence>
<dbReference type="SUPFAM" id="SSF140586">
    <property type="entry name" value="Dcp2 domain-like"/>
    <property type="match status" value="1"/>
</dbReference>
<dbReference type="GO" id="GO:0003723">
    <property type="term" value="F:RNA binding"/>
    <property type="evidence" value="ECO:0007669"/>
    <property type="project" value="UniProtKB-KW"/>
</dbReference>